<sequence length="669" mass="70878">MALPMPGAPGELSDTGSAPSSIPSASTSASSSLLDKVKRRISIRKNSSSSSNSTLGSLRDRLPQRLGGSSSSSRAEGLDDGDAGPVLADELRAYTIAPPDHRENTALHAIMDSLPSFGSLHPPTIGSVNPLRATGGVGCFGPEGYDSEDDASPPATPPEVRSNPASRRPSTAHPSLPRRSSDPESQPRRPSDPCAAGANPRPSTSSSQDALADLYGNVVMLGGYRGSVLRDAKTHKRIWLPLKVGFGIRKVDLGLGLDEEDEIKSEDKVIPGNMLTAIGGWIDLGRKLKDRLKQLSASQLHPSHGSFPFVSSSVPTTTDPLHPPLRFHSFGYDWRRSLQLSSALLLEKLQRLKEESALRGEGPDGKGLGATIIAHSMGGLVALHALASAPDPTIVRGILFAGTPFQGCINTLGPLRLGGGVAFNQKIGSPETVFSGMDFSHPDDCAASIAEAKARELARSASRRSQGHEPVPTVGAPGSMGEQSLPGQEEALRAGELLSQTLADVAERMGQAEGGDAAAQGEVEILKRQAMGITSVKKYLDSTLRRAKEFQEDLVRLYDPAKAHLYPPIAVLTSSRTPTVRGVLVTDREHIAAEGYDRLLWAAGDGIVLHESATRLPGDPEVEGRARTGKPETDRWMYHLQGTVESSHGHIGLLGDLDGVKKGLELLYG</sequence>
<protein>
    <recommendedName>
        <fullName evidence="4">GPI inositol-deacylase</fullName>
    </recommendedName>
</protein>
<dbReference type="AlphaFoldDB" id="A0AAV5GWH2"/>
<dbReference type="InterPro" id="IPR029058">
    <property type="entry name" value="AB_hydrolase_fold"/>
</dbReference>
<feature type="compositionally biased region" description="Low complexity" evidence="1">
    <location>
        <begin position="44"/>
        <end position="53"/>
    </location>
</feature>
<dbReference type="Proteomes" id="UP001342314">
    <property type="component" value="Unassembled WGS sequence"/>
</dbReference>
<comment type="caution">
    <text evidence="2">The sequence shown here is derived from an EMBL/GenBank/DDBJ whole genome shotgun (WGS) entry which is preliminary data.</text>
</comment>
<dbReference type="EMBL" id="BQKY01000015">
    <property type="protein sequence ID" value="GJN93825.1"/>
    <property type="molecule type" value="Genomic_DNA"/>
</dbReference>
<feature type="compositionally biased region" description="Low complexity" evidence="1">
    <location>
        <begin position="17"/>
        <end position="32"/>
    </location>
</feature>
<feature type="compositionally biased region" description="Polar residues" evidence="1">
    <location>
        <begin position="163"/>
        <end position="173"/>
    </location>
</feature>
<organism evidence="2 3">
    <name type="scientific">Rhodotorula paludigena</name>
    <dbReference type="NCBI Taxonomy" id="86838"/>
    <lineage>
        <taxon>Eukaryota</taxon>
        <taxon>Fungi</taxon>
        <taxon>Dikarya</taxon>
        <taxon>Basidiomycota</taxon>
        <taxon>Pucciniomycotina</taxon>
        <taxon>Microbotryomycetes</taxon>
        <taxon>Sporidiobolales</taxon>
        <taxon>Sporidiobolaceae</taxon>
        <taxon>Rhodotorula</taxon>
    </lineage>
</organism>
<feature type="region of interest" description="Disordered" evidence="1">
    <location>
        <begin position="1"/>
        <end position="86"/>
    </location>
</feature>
<evidence type="ECO:0000313" key="3">
    <source>
        <dbReference type="Proteomes" id="UP001342314"/>
    </source>
</evidence>
<dbReference type="Gene3D" id="3.40.50.1820">
    <property type="entry name" value="alpha/beta hydrolase"/>
    <property type="match status" value="1"/>
</dbReference>
<keyword evidence="3" id="KW-1185">Reference proteome</keyword>
<dbReference type="SUPFAM" id="SSF53474">
    <property type="entry name" value="alpha/beta-Hydrolases"/>
    <property type="match status" value="1"/>
</dbReference>
<name>A0AAV5GWH2_9BASI</name>
<accession>A0AAV5GWH2</accession>
<feature type="region of interest" description="Disordered" evidence="1">
    <location>
        <begin position="139"/>
        <end position="208"/>
    </location>
</feature>
<feature type="region of interest" description="Disordered" evidence="1">
    <location>
        <begin position="456"/>
        <end position="485"/>
    </location>
</feature>
<gene>
    <name evidence="2" type="ORF">Rhopal_006883-T1</name>
</gene>
<reference evidence="2 3" key="1">
    <citation type="submission" date="2021-12" db="EMBL/GenBank/DDBJ databases">
        <title>High titer production of polyol ester of fatty acids by Rhodotorula paludigena BS15 towards product separation-free biomass refinery.</title>
        <authorList>
            <person name="Mano J."/>
            <person name="Ono H."/>
            <person name="Tanaka T."/>
            <person name="Naito K."/>
            <person name="Sushida H."/>
            <person name="Ike M."/>
            <person name="Tokuyasu K."/>
            <person name="Kitaoka M."/>
        </authorList>
    </citation>
    <scope>NUCLEOTIDE SEQUENCE [LARGE SCALE GENOMIC DNA]</scope>
    <source>
        <strain evidence="2 3">BS15</strain>
    </source>
</reference>
<dbReference type="PANTHER" id="PTHR11440">
    <property type="entry name" value="LECITHIN-CHOLESTEROL ACYLTRANSFERASE-RELATED"/>
    <property type="match status" value="1"/>
</dbReference>
<proteinExistence type="predicted"/>
<evidence type="ECO:0000313" key="2">
    <source>
        <dbReference type="EMBL" id="GJN93825.1"/>
    </source>
</evidence>
<feature type="compositionally biased region" description="Basic and acidic residues" evidence="1">
    <location>
        <begin position="179"/>
        <end position="191"/>
    </location>
</feature>
<evidence type="ECO:0008006" key="4">
    <source>
        <dbReference type="Google" id="ProtNLM"/>
    </source>
</evidence>
<evidence type="ECO:0000256" key="1">
    <source>
        <dbReference type="SAM" id="MobiDB-lite"/>
    </source>
</evidence>